<sequence length="110" mass="13556">MLKIRNDELYQVYKYLIEINCKLHSHLNQINDEQEYILAKTQSKILNFENEIKYRTRKYYNLYYKTKIYKQNIMNRVQKIQTLAPNFKKYVTDIVNDTRIIKNELDVQLQ</sequence>
<dbReference type="OrthoDB" id="306121at2759"/>
<dbReference type="STRING" id="1754190.A0A1Y2C1F0"/>
<accession>A0A1Y2C1F0</accession>
<gene>
    <name evidence="1" type="ORF">LY90DRAFT_510305</name>
</gene>
<reference evidence="1 2" key="1">
    <citation type="submission" date="2016-08" db="EMBL/GenBank/DDBJ databases">
        <title>A Parts List for Fungal Cellulosomes Revealed by Comparative Genomics.</title>
        <authorList>
            <consortium name="DOE Joint Genome Institute"/>
            <person name="Haitjema C.H."/>
            <person name="Gilmore S.P."/>
            <person name="Henske J.K."/>
            <person name="Solomon K.V."/>
            <person name="De Groot R."/>
            <person name="Kuo A."/>
            <person name="Mondo S.J."/>
            <person name="Salamov A.A."/>
            <person name="Labutti K."/>
            <person name="Zhao Z."/>
            <person name="Chiniquy J."/>
            <person name="Barry K."/>
            <person name="Brewer H.M."/>
            <person name="Purvine S.O."/>
            <person name="Wright A.T."/>
            <person name="Boxma B."/>
            <person name="Van Alen T."/>
            <person name="Hackstein J.H."/>
            <person name="Baker S.E."/>
            <person name="Grigoriev I.V."/>
            <person name="O'Malley M.A."/>
        </authorList>
    </citation>
    <scope>NUCLEOTIDE SEQUENCE [LARGE SCALE GENOMIC DNA]</scope>
    <source>
        <strain evidence="1 2">G1</strain>
    </source>
</reference>
<dbReference type="EMBL" id="MCOG01000126">
    <property type="protein sequence ID" value="ORY40849.1"/>
    <property type="molecule type" value="Genomic_DNA"/>
</dbReference>
<protein>
    <submittedName>
        <fullName evidence="1">Uncharacterized protein</fullName>
    </submittedName>
</protein>
<dbReference type="AlphaFoldDB" id="A0A1Y2C1F0"/>
<keyword evidence="2" id="KW-1185">Reference proteome</keyword>
<comment type="caution">
    <text evidence="1">The sequence shown here is derived from an EMBL/GenBank/DDBJ whole genome shotgun (WGS) entry which is preliminary data.</text>
</comment>
<proteinExistence type="predicted"/>
<evidence type="ECO:0000313" key="2">
    <source>
        <dbReference type="Proteomes" id="UP000193920"/>
    </source>
</evidence>
<evidence type="ECO:0000313" key="1">
    <source>
        <dbReference type="EMBL" id="ORY40849.1"/>
    </source>
</evidence>
<dbReference type="Proteomes" id="UP000193920">
    <property type="component" value="Unassembled WGS sequence"/>
</dbReference>
<organism evidence="1 2">
    <name type="scientific">Neocallimastix californiae</name>
    <dbReference type="NCBI Taxonomy" id="1754190"/>
    <lineage>
        <taxon>Eukaryota</taxon>
        <taxon>Fungi</taxon>
        <taxon>Fungi incertae sedis</taxon>
        <taxon>Chytridiomycota</taxon>
        <taxon>Chytridiomycota incertae sedis</taxon>
        <taxon>Neocallimastigomycetes</taxon>
        <taxon>Neocallimastigales</taxon>
        <taxon>Neocallimastigaceae</taxon>
        <taxon>Neocallimastix</taxon>
    </lineage>
</organism>
<name>A0A1Y2C1F0_9FUNG</name>